<reference evidence="1 2" key="1">
    <citation type="submission" date="2019-07" db="EMBL/GenBank/DDBJ databases">
        <title>Whole genome shotgun sequence of Reyranella soli NBRC 108950.</title>
        <authorList>
            <person name="Hosoyama A."/>
            <person name="Uohara A."/>
            <person name="Ohji S."/>
            <person name="Ichikawa N."/>
        </authorList>
    </citation>
    <scope>NUCLEOTIDE SEQUENCE [LARGE SCALE GENOMIC DNA]</scope>
    <source>
        <strain evidence="1 2">NBRC 108950</strain>
    </source>
</reference>
<proteinExistence type="predicted"/>
<evidence type="ECO:0000313" key="1">
    <source>
        <dbReference type="EMBL" id="GEP53944.1"/>
    </source>
</evidence>
<accession>A0A512N4N6</accession>
<dbReference type="AlphaFoldDB" id="A0A512N4N6"/>
<sequence length="78" mass="8124">MPRRWVAANIADPLTATEAADCPAMGKLLFARGNSGTAQTITDGDTRSARPCMSMAVGRHGTDWAQVPAQGLSLPGAR</sequence>
<evidence type="ECO:0000313" key="2">
    <source>
        <dbReference type="Proteomes" id="UP000321058"/>
    </source>
</evidence>
<protein>
    <submittedName>
        <fullName evidence="1">Uncharacterized protein</fullName>
    </submittedName>
</protein>
<dbReference type="Proteomes" id="UP000321058">
    <property type="component" value="Unassembled WGS sequence"/>
</dbReference>
<gene>
    <name evidence="1" type="ORF">RSO01_11100</name>
</gene>
<dbReference type="EMBL" id="BKAJ01000019">
    <property type="protein sequence ID" value="GEP53944.1"/>
    <property type="molecule type" value="Genomic_DNA"/>
</dbReference>
<keyword evidence="2" id="KW-1185">Reference proteome</keyword>
<comment type="caution">
    <text evidence="1">The sequence shown here is derived from an EMBL/GenBank/DDBJ whole genome shotgun (WGS) entry which is preliminary data.</text>
</comment>
<name>A0A512N4N6_9HYPH</name>
<organism evidence="1 2">
    <name type="scientific">Reyranella soli</name>
    <dbReference type="NCBI Taxonomy" id="1230389"/>
    <lineage>
        <taxon>Bacteria</taxon>
        <taxon>Pseudomonadati</taxon>
        <taxon>Pseudomonadota</taxon>
        <taxon>Alphaproteobacteria</taxon>
        <taxon>Hyphomicrobiales</taxon>
        <taxon>Reyranellaceae</taxon>
        <taxon>Reyranella</taxon>
    </lineage>
</organism>